<comment type="caution">
    <text evidence="1">The sequence shown here is derived from an EMBL/GenBank/DDBJ whole genome shotgun (WGS) entry which is preliminary data.</text>
</comment>
<gene>
    <name evidence="1" type="ORF">WUBG_11669</name>
</gene>
<accession>J9E5I8</accession>
<name>J9E5I8_WUCBA</name>
<reference evidence="2" key="1">
    <citation type="submission" date="2012-08" db="EMBL/GenBank/DDBJ databases">
        <title>The Genome Sequence of Wuchereria bancrofti.</title>
        <authorList>
            <person name="Nutman T.B."/>
            <person name="Fink D.L."/>
            <person name="Russ C."/>
            <person name="Young S."/>
            <person name="Zeng Q."/>
            <person name="Koehrsen M."/>
            <person name="Alvarado L."/>
            <person name="Berlin A."/>
            <person name="Chapman S.B."/>
            <person name="Chen Z."/>
            <person name="Freedman E."/>
            <person name="Gellesch M."/>
            <person name="Goldberg J."/>
            <person name="Griggs A."/>
            <person name="Gujja S."/>
            <person name="Heilman E.R."/>
            <person name="Heiman D."/>
            <person name="Hepburn T."/>
            <person name="Howarth C."/>
            <person name="Jen D."/>
            <person name="Larson L."/>
            <person name="Lewis B."/>
            <person name="Mehta T."/>
            <person name="Park D."/>
            <person name="Pearson M."/>
            <person name="Roberts A."/>
            <person name="Saif S."/>
            <person name="Shea T."/>
            <person name="Shenoy N."/>
            <person name="Sisk P."/>
            <person name="Stolte C."/>
            <person name="Sykes S."/>
            <person name="Walk T."/>
            <person name="White J."/>
            <person name="Yandava C."/>
            <person name="Haas B."/>
            <person name="Henn M.R."/>
            <person name="Nusbaum C."/>
            <person name="Birren B."/>
        </authorList>
    </citation>
    <scope>NUCLEOTIDE SEQUENCE [LARGE SCALE GENOMIC DNA]</scope>
    <source>
        <strain evidence="2">NA</strain>
    </source>
</reference>
<protein>
    <submittedName>
        <fullName evidence="1">Uncharacterized protein</fullName>
    </submittedName>
</protein>
<evidence type="ECO:0000313" key="1">
    <source>
        <dbReference type="EMBL" id="EJW77423.1"/>
    </source>
</evidence>
<dbReference type="AlphaFoldDB" id="J9E5I8"/>
<sequence>NTVARRSSGADDDASNATTVLSNISEQYSLTNEPALWPAIYSLAHNFTVQR</sequence>
<organism evidence="1 2">
    <name type="scientific">Wuchereria bancrofti</name>
    <dbReference type="NCBI Taxonomy" id="6293"/>
    <lineage>
        <taxon>Eukaryota</taxon>
        <taxon>Metazoa</taxon>
        <taxon>Ecdysozoa</taxon>
        <taxon>Nematoda</taxon>
        <taxon>Chromadorea</taxon>
        <taxon>Rhabditida</taxon>
        <taxon>Spirurina</taxon>
        <taxon>Spiruromorpha</taxon>
        <taxon>Filarioidea</taxon>
        <taxon>Onchocercidae</taxon>
        <taxon>Wuchereria</taxon>
    </lineage>
</organism>
<proteinExistence type="predicted"/>
<evidence type="ECO:0000313" key="2">
    <source>
        <dbReference type="Proteomes" id="UP000004810"/>
    </source>
</evidence>
<dbReference type="Proteomes" id="UP000004810">
    <property type="component" value="Unassembled WGS sequence"/>
</dbReference>
<dbReference type="EMBL" id="ADBV01007787">
    <property type="protein sequence ID" value="EJW77423.1"/>
    <property type="molecule type" value="Genomic_DNA"/>
</dbReference>
<feature type="non-terminal residue" evidence="1">
    <location>
        <position position="1"/>
    </location>
</feature>